<dbReference type="Pfam" id="PF02779">
    <property type="entry name" value="Transket_pyr"/>
    <property type="match status" value="1"/>
</dbReference>
<comment type="cofactor">
    <cofactor evidence="1 7">
        <name>(R)-lipoate</name>
        <dbReference type="ChEBI" id="CHEBI:83088"/>
    </cofactor>
</comment>
<evidence type="ECO:0000313" key="10">
    <source>
        <dbReference type="Proteomes" id="UP001501777"/>
    </source>
</evidence>
<comment type="cofactor">
    <cofactor evidence="2">
        <name>thiamine diphosphate</name>
        <dbReference type="ChEBI" id="CHEBI:58937"/>
    </cofactor>
</comment>
<dbReference type="CDD" id="cd07036">
    <property type="entry name" value="TPP_PYR_E1-PDHc-beta_like"/>
    <property type="match status" value="1"/>
</dbReference>
<name>A0ABN3L434_STRLO</name>
<evidence type="ECO:0000256" key="3">
    <source>
        <dbReference type="ARBA" id="ARBA00007317"/>
    </source>
</evidence>
<dbReference type="Gene3D" id="3.30.559.10">
    <property type="entry name" value="Chloramphenicol acetyltransferase-like domain"/>
    <property type="match status" value="1"/>
</dbReference>
<organism evidence="9 10">
    <name type="scientific">Streptomyces longisporus</name>
    <dbReference type="NCBI Taxonomy" id="1948"/>
    <lineage>
        <taxon>Bacteria</taxon>
        <taxon>Bacillati</taxon>
        <taxon>Actinomycetota</taxon>
        <taxon>Actinomycetes</taxon>
        <taxon>Kitasatosporales</taxon>
        <taxon>Streptomycetaceae</taxon>
        <taxon>Streptomyces</taxon>
    </lineage>
</organism>
<dbReference type="InterPro" id="IPR005475">
    <property type="entry name" value="Transketolase-like_Pyr-bd"/>
</dbReference>
<dbReference type="SMART" id="SM00861">
    <property type="entry name" value="Transket_pyr"/>
    <property type="match status" value="1"/>
</dbReference>
<evidence type="ECO:0000256" key="7">
    <source>
        <dbReference type="RuleBase" id="RU003423"/>
    </source>
</evidence>
<proteinExistence type="inferred from homology"/>
<keyword evidence="6" id="KW-0786">Thiamine pyrophosphate</keyword>
<dbReference type="InterPro" id="IPR003016">
    <property type="entry name" value="2-oxoA_DH_lipoyl-BS"/>
</dbReference>
<protein>
    <recommendedName>
        <fullName evidence="7">Dihydrolipoamide acetyltransferase component of pyruvate dehydrogenase complex</fullName>
        <ecNumber evidence="7">2.3.1.-</ecNumber>
    </recommendedName>
</protein>
<gene>
    <name evidence="9" type="ORF">GCM10010276_11300</name>
</gene>
<dbReference type="Pfam" id="PF02780">
    <property type="entry name" value="Transketolase_C"/>
    <property type="match status" value="1"/>
</dbReference>
<dbReference type="InterPro" id="IPR011053">
    <property type="entry name" value="Single_hybrid_motif"/>
</dbReference>
<dbReference type="InterPro" id="IPR033248">
    <property type="entry name" value="Transketolase_C"/>
</dbReference>
<dbReference type="InterPro" id="IPR000089">
    <property type="entry name" value="Biotin_lipoyl"/>
</dbReference>
<keyword evidence="7" id="KW-0808">Transferase</keyword>
<dbReference type="PROSITE" id="PS00189">
    <property type="entry name" value="LIPOYL"/>
    <property type="match status" value="1"/>
</dbReference>
<keyword evidence="10" id="KW-1185">Reference proteome</keyword>
<reference evidence="9 10" key="1">
    <citation type="journal article" date="2019" name="Int. J. Syst. Evol. Microbiol.">
        <title>The Global Catalogue of Microorganisms (GCM) 10K type strain sequencing project: providing services to taxonomists for standard genome sequencing and annotation.</title>
        <authorList>
            <consortium name="The Broad Institute Genomics Platform"/>
            <consortium name="The Broad Institute Genome Sequencing Center for Infectious Disease"/>
            <person name="Wu L."/>
            <person name="Ma J."/>
        </authorList>
    </citation>
    <scope>NUCLEOTIDE SEQUENCE [LARGE SCALE GENOMIC DNA]</scope>
    <source>
        <strain evidence="9 10">JCM 4395</strain>
    </source>
</reference>
<dbReference type="PANTHER" id="PTHR43257:SF2">
    <property type="entry name" value="PYRUVATE DEHYDROGENASE E1 COMPONENT SUBUNIT BETA"/>
    <property type="match status" value="1"/>
</dbReference>
<accession>A0ABN3L434</accession>
<dbReference type="PANTHER" id="PTHR43257">
    <property type="entry name" value="PYRUVATE DEHYDROGENASE E1 COMPONENT BETA SUBUNIT"/>
    <property type="match status" value="1"/>
</dbReference>
<dbReference type="RefSeq" id="WP_344398909.1">
    <property type="nucleotide sequence ID" value="NZ_BAAASG010000002.1"/>
</dbReference>
<keyword evidence="7" id="KW-0012">Acyltransferase</keyword>
<evidence type="ECO:0000256" key="6">
    <source>
        <dbReference type="ARBA" id="ARBA00023052"/>
    </source>
</evidence>
<feature type="domain" description="Lipoyl-binding" evidence="8">
    <location>
        <begin position="345"/>
        <end position="420"/>
    </location>
</feature>
<dbReference type="Pfam" id="PF00364">
    <property type="entry name" value="Biotin_lipoyl"/>
    <property type="match status" value="1"/>
</dbReference>
<evidence type="ECO:0000313" key="9">
    <source>
        <dbReference type="EMBL" id="GAA2477069.1"/>
    </source>
</evidence>
<evidence type="ECO:0000256" key="1">
    <source>
        <dbReference type="ARBA" id="ARBA00001938"/>
    </source>
</evidence>
<dbReference type="SUPFAM" id="SSF52777">
    <property type="entry name" value="CoA-dependent acyltransferases"/>
    <property type="match status" value="1"/>
</dbReference>
<dbReference type="InterPro" id="IPR001078">
    <property type="entry name" value="2-oxoacid_DH_actylTfrase"/>
</dbReference>
<dbReference type="SUPFAM" id="SSF51230">
    <property type="entry name" value="Single hybrid motif"/>
    <property type="match status" value="1"/>
</dbReference>
<dbReference type="PROSITE" id="PS50968">
    <property type="entry name" value="BIOTINYL_LIPOYL"/>
    <property type="match status" value="1"/>
</dbReference>
<keyword evidence="4 7" id="KW-0450">Lipoyl</keyword>
<dbReference type="Gene3D" id="3.40.50.970">
    <property type="match status" value="1"/>
</dbReference>
<evidence type="ECO:0000259" key="8">
    <source>
        <dbReference type="PROSITE" id="PS50968"/>
    </source>
</evidence>
<sequence>MTAVDTGMAQALNAALRDALGADERVVVFGEDVGRLGGVFRVTDGLRDAFGEGRCFDTPVSEAGIAGLAVGMAMAGWRPVVEMQFDAFAYPAFEQITSHMAKMRNRTRGALPLPLVVRIPYGGGIGGVEHHSDSSEAYYAHTAGLKVVTPATAADAYSLLREAIDDPDPVIFLEPKRRYWTKEHLELPVRTGPFGAAAVRRAGDDATLVAYGPSVAVALEAARLAAAEGLDVEVLDLRTLVPLDDDALTASVRRTGRCLVVHEAQGFAGVGAEIAARVQERCFDALRAPVLRVTGLDIPYPPPLLEDAHLPGVRRVLDGLRRLLPSSARRARPSLPAAADAPVSGRTFLLPDLGEGLAEAEVLEWKVAVGDPVEHDQVVAEVETAKSVVTLPSPFAGTVTALHCGTGEVVEVGAPLLTVEESAAASGSGAVLTGYGTSGRAGRAANTTRTTDAVHESYGPVHAAASASRTPLGPSADKFVRGHRDTPAVTIWADTDAGGLLAARTALGTGLMPLLARACLDALAAFPELNSRVDADRQELVRLPHVHLGFAAQTDHGLVVPVVRDADRLSLDALAAELRRLTDLARHGALPAEHRTGGTFTLNNYGGFDVDGATPILNHPQAAMIGVGRITDRPWAQDGRVEVRKVVNVSLTFDHRVCDGGTAADFLRHVVAGLDVAV</sequence>
<dbReference type="EC" id="2.3.1.-" evidence="7"/>
<dbReference type="CDD" id="cd06849">
    <property type="entry name" value="lipoyl_domain"/>
    <property type="match status" value="1"/>
</dbReference>
<dbReference type="SUPFAM" id="SSF52518">
    <property type="entry name" value="Thiamin diphosphate-binding fold (THDP-binding)"/>
    <property type="match status" value="1"/>
</dbReference>
<dbReference type="Gene3D" id="3.40.50.920">
    <property type="match status" value="1"/>
</dbReference>
<dbReference type="Proteomes" id="UP001501777">
    <property type="component" value="Unassembled WGS sequence"/>
</dbReference>
<dbReference type="InterPro" id="IPR009014">
    <property type="entry name" value="Transketo_C/PFOR_II"/>
</dbReference>
<dbReference type="InterPro" id="IPR023213">
    <property type="entry name" value="CAT-like_dom_sf"/>
</dbReference>
<dbReference type="Gene3D" id="2.40.50.100">
    <property type="match status" value="1"/>
</dbReference>
<keyword evidence="5" id="KW-0560">Oxidoreductase</keyword>
<comment type="similarity">
    <text evidence="3 7">Belongs to the 2-oxoacid dehydrogenase family.</text>
</comment>
<comment type="caution">
    <text evidence="9">The sequence shown here is derived from an EMBL/GenBank/DDBJ whole genome shotgun (WGS) entry which is preliminary data.</text>
</comment>
<dbReference type="InterPro" id="IPR029061">
    <property type="entry name" value="THDP-binding"/>
</dbReference>
<dbReference type="SUPFAM" id="SSF52922">
    <property type="entry name" value="TK C-terminal domain-like"/>
    <property type="match status" value="1"/>
</dbReference>
<evidence type="ECO:0000256" key="2">
    <source>
        <dbReference type="ARBA" id="ARBA00001964"/>
    </source>
</evidence>
<evidence type="ECO:0000256" key="5">
    <source>
        <dbReference type="ARBA" id="ARBA00023002"/>
    </source>
</evidence>
<evidence type="ECO:0000256" key="4">
    <source>
        <dbReference type="ARBA" id="ARBA00022823"/>
    </source>
</evidence>
<dbReference type="Pfam" id="PF00198">
    <property type="entry name" value="2-oxoacid_dh"/>
    <property type="match status" value="1"/>
</dbReference>
<dbReference type="EMBL" id="BAAASG010000002">
    <property type="protein sequence ID" value="GAA2477069.1"/>
    <property type="molecule type" value="Genomic_DNA"/>
</dbReference>